<dbReference type="SMART" id="SM00134">
    <property type="entry name" value="LU"/>
    <property type="match status" value="1"/>
</dbReference>
<feature type="domain" description="UPAR/Ly6" evidence="7">
    <location>
        <begin position="21"/>
        <end position="115"/>
    </location>
</feature>
<sequence>MKTTLVYLLLIFFGNISVEALKCYSCPSAFSNTQCNQNTTTCSPEENNCLTAIMSFVGVNVPVIAKVCATTTTCSEFTSTVLALPEVQSVRSRCCQTDLCNVSGSTAFGINLLLLALSAILSGRFSVL</sequence>
<keyword evidence="5" id="KW-0325">Glycoprotein</keyword>
<reference evidence="8 9" key="1">
    <citation type="submission" date="2024-06" db="EMBL/GenBank/DDBJ databases">
        <authorList>
            <person name="Pan Q."/>
            <person name="Wen M."/>
            <person name="Jouanno E."/>
            <person name="Zahm M."/>
            <person name="Klopp C."/>
            <person name="Cabau C."/>
            <person name="Louis A."/>
            <person name="Berthelot C."/>
            <person name="Parey E."/>
            <person name="Roest Crollius H."/>
            <person name="Montfort J."/>
            <person name="Robinson-Rechavi M."/>
            <person name="Bouchez O."/>
            <person name="Lampietro C."/>
            <person name="Lopez Roques C."/>
            <person name="Donnadieu C."/>
            <person name="Postlethwait J."/>
            <person name="Bobe J."/>
            <person name="Verreycken H."/>
            <person name="Guiguen Y."/>
        </authorList>
    </citation>
    <scope>NUCLEOTIDE SEQUENCE [LARGE SCALE GENOMIC DNA]</scope>
    <source>
        <strain evidence="8">Up_M1</strain>
        <tissue evidence="8">Testis</tissue>
    </source>
</reference>
<evidence type="ECO:0000256" key="1">
    <source>
        <dbReference type="ARBA" id="ARBA00004236"/>
    </source>
</evidence>
<dbReference type="InterPro" id="IPR045860">
    <property type="entry name" value="Snake_toxin-like_sf"/>
</dbReference>
<keyword evidence="4" id="KW-0472">Membrane</keyword>
<evidence type="ECO:0000256" key="4">
    <source>
        <dbReference type="ARBA" id="ARBA00023136"/>
    </source>
</evidence>
<organism evidence="8 9">
    <name type="scientific">Umbra pygmaea</name>
    <name type="common">Eastern mudminnow</name>
    <dbReference type="NCBI Taxonomy" id="75934"/>
    <lineage>
        <taxon>Eukaryota</taxon>
        <taxon>Metazoa</taxon>
        <taxon>Chordata</taxon>
        <taxon>Craniata</taxon>
        <taxon>Vertebrata</taxon>
        <taxon>Euteleostomi</taxon>
        <taxon>Actinopterygii</taxon>
        <taxon>Neopterygii</taxon>
        <taxon>Teleostei</taxon>
        <taxon>Protacanthopterygii</taxon>
        <taxon>Esociformes</taxon>
        <taxon>Umbridae</taxon>
        <taxon>Umbra</taxon>
    </lineage>
</organism>
<dbReference type="InterPro" id="IPR016054">
    <property type="entry name" value="LY6_UPA_recep-like"/>
</dbReference>
<comment type="subcellular location">
    <subcellularLocation>
        <location evidence="1">Cell membrane</location>
    </subcellularLocation>
</comment>
<feature type="chain" id="PRO_5044832821" description="UPAR/Ly6 domain-containing protein" evidence="6">
    <location>
        <begin position="21"/>
        <end position="128"/>
    </location>
</feature>
<protein>
    <recommendedName>
        <fullName evidence="7">UPAR/Ly6 domain-containing protein</fullName>
    </recommendedName>
</protein>
<dbReference type="PANTHER" id="PTHR16983:SF10">
    <property type="entry name" value="PROTEIN QUIVER"/>
    <property type="match status" value="1"/>
</dbReference>
<dbReference type="Proteomes" id="UP001557470">
    <property type="component" value="Unassembled WGS sequence"/>
</dbReference>
<evidence type="ECO:0000313" key="8">
    <source>
        <dbReference type="EMBL" id="KAL0961935.1"/>
    </source>
</evidence>
<dbReference type="EMBL" id="JAGEUA010000011">
    <property type="protein sequence ID" value="KAL0961935.1"/>
    <property type="molecule type" value="Genomic_DNA"/>
</dbReference>
<evidence type="ECO:0000313" key="9">
    <source>
        <dbReference type="Proteomes" id="UP001557470"/>
    </source>
</evidence>
<evidence type="ECO:0000256" key="6">
    <source>
        <dbReference type="SAM" id="SignalP"/>
    </source>
</evidence>
<comment type="caution">
    <text evidence="8">The sequence shown here is derived from an EMBL/GenBank/DDBJ whole genome shotgun (WGS) entry which is preliminary data.</text>
</comment>
<keyword evidence="9" id="KW-1185">Reference proteome</keyword>
<dbReference type="InterPro" id="IPR035076">
    <property type="entry name" value="Toxin/TOLIP"/>
</dbReference>
<keyword evidence="3 6" id="KW-0732">Signal</keyword>
<dbReference type="Gene3D" id="2.10.60.10">
    <property type="entry name" value="CD59"/>
    <property type="match status" value="1"/>
</dbReference>
<dbReference type="AlphaFoldDB" id="A0ABD0VWT6"/>
<accession>A0ABD0VWT6</accession>
<evidence type="ECO:0000259" key="7">
    <source>
        <dbReference type="SMART" id="SM00134"/>
    </source>
</evidence>
<name>A0ABD0VWT6_UMBPY</name>
<dbReference type="GO" id="GO:0005886">
    <property type="term" value="C:plasma membrane"/>
    <property type="evidence" value="ECO:0007669"/>
    <property type="project" value="UniProtKB-SubCell"/>
</dbReference>
<evidence type="ECO:0000256" key="5">
    <source>
        <dbReference type="ARBA" id="ARBA00023180"/>
    </source>
</evidence>
<dbReference type="InterPro" id="IPR051110">
    <property type="entry name" value="Ly-6/neurotoxin-like_GPI-ap"/>
</dbReference>
<proteinExistence type="predicted"/>
<dbReference type="PANTHER" id="PTHR16983">
    <property type="entry name" value="UPAR/LY6 DOMAIN-CONTAINING PROTEIN"/>
    <property type="match status" value="1"/>
</dbReference>
<dbReference type="Pfam" id="PF00087">
    <property type="entry name" value="Toxin_TOLIP"/>
    <property type="match status" value="1"/>
</dbReference>
<keyword evidence="2" id="KW-1003">Cell membrane</keyword>
<evidence type="ECO:0000256" key="2">
    <source>
        <dbReference type="ARBA" id="ARBA00022475"/>
    </source>
</evidence>
<gene>
    <name evidence="8" type="ORF">UPYG_G00333570</name>
</gene>
<evidence type="ECO:0000256" key="3">
    <source>
        <dbReference type="ARBA" id="ARBA00022729"/>
    </source>
</evidence>
<feature type="signal peptide" evidence="6">
    <location>
        <begin position="1"/>
        <end position="20"/>
    </location>
</feature>
<dbReference type="SUPFAM" id="SSF57302">
    <property type="entry name" value="Snake toxin-like"/>
    <property type="match status" value="1"/>
</dbReference>